<proteinExistence type="predicted"/>
<dbReference type="EMBL" id="BAAAGE010000001">
    <property type="protein sequence ID" value="GAA0712104.1"/>
    <property type="molecule type" value="Genomic_DNA"/>
</dbReference>
<dbReference type="RefSeq" id="WP_343909658.1">
    <property type="nucleotide sequence ID" value="NZ_BAAAGE010000001.1"/>
</dbReference>
<sequence length="955" mass="111387">MNKKGYIDKKKKGTGVYEELHLEGLEILQKLSGSIWTDYNEHDPGVTILENISYALTELLHKTEFPIQDLLLQKEDQELQSGDNGLFVASDILTTDPITFNDYRKLWIDQIENVKNIWIHPMNTGFSSDNSLKGLLYVYVEKYTYQQEPAEELEENQRIIKEVTALYHQHRNLCESLYKVEVYEPLFLQMELQVSLIEDTDGEEVLATILNEVNDYLTPEVNYYPLWQLQEKGMDVNEIFNGPSLENGFILDEDLKEPLDEILITDIIKIISKIKGIQGIQNFRLVYEDKNKKKIPIKNRFKVSANTAPVVLFPETNENLIFENSGVYFKPDLDETKKQLSFIEALDFGSFKAASNSLNDLPIPKGTYQEIDTYYPIRKQFPLLYGIGDMGISNRATSLRKAQVKQLQSYLMPLDQLMMNFLSQLRNINTLFDVHGEAGASYFTKELPDVAELWDLITPQDLTDENIDVTSYWKSFLENITANFDTNAIDRHDQLADTLLARYSEEFKTYSLRKINSSSYGEALTSEHFEKKALALKRNFIASYDQIGYTRARSFNYLELSENKFDTTNEQFIPGLFRKIAMLMGISEYRIRPLTKVIKDFEIGIHPKEIEVSVILKEIDIHTPFRDITIEIVENIEIKEVHEDLYKVMHFVGSERSILTEVLKKGVLQQNYSIKKDKKQKDKYYVFYHRNTEKSNIAHISDSKSGAESAIKKTIEHLVTINTKSEGFFAVEHLLLLPPYHQDHFGFMADLTSFIGASLRIQHVKLTSCYHRNQTITKLVQGIISDKLSYKMEEFEGCYRLKIFSDDGELLAISQDLFDTVEEYQKTIEKLKSNGMTISKEELSDVIKCYVYYEENPVSEDFFSFKQSILLPNWPVRFQNESFRMMFENTVYEQTPIHLGTEVHWLDYETMDLFEVYYFKWLETLNDFKTNKNTIYQAYQLVTMLQELEQQRNEF</sequence>
<reference evidence="1 2" key="1">
    <citation type="journal article" date="2019" name="Int. J. Syst. Evol. Microbiol.">
        <title>The Global Catalogue of Microorganisms (GCM) 10K type strain sequencing project: providing services to taxonomists for standard genome sequencing and annotation.</title>
        <authorList>
            <consortium name="The Broad Institute Genomics Platform"/>
            <consortium name="The Broad Institute Genome Sequencing Center for Infectious Disease"/>
            <person name="Wu L."/>
            <person name="Ma J."/>
        </authorList>
    </citation>
    <scope>NUCLEOTIDE SEQUENCE [LARGE SCALE GENOMIC DNA]</scope>
    <source>
        <strain evidence="1 2">JCM 15974</strain>
    </source>
</reference>
<dbReference type="Proteomes" id="UP001501758">
    <property type="component" value="Unassembled WGS sequence"/>
</dbReference>
<accession>A0ABN1IFT4</accession>
<gene>
    <name evidence="1" type="ORF">GCM10009430_02190</name>
</gene>
<keyword evidence="2" id="KW-1185">Reference proteome</keyword>
<organism evidence="1 2">
    <name type="scientific">Aquimarina litoralis</name>
    <dbReference type="NCBI Taxonomy" id="584605"/>
    <lineage>
        <taxon>Bacteria</taxon>
        <taxon>Pseudomonadati</taxon>
        <taxon>Bacteroidota</taxon>
        <taxon>Flavobacteriia</taxon>
        <taxon>Flavobacteriales</taxon>
        <taxon>Flavobacteriaceae</taxon>
        <taxon>Aquimarina</taxon>
    </lineage>
</organism>
<name>A0ABN1IFT4_9FLAO</name>
<evidence type="ECO:0000313" key="1">
    <source>
        <dbReference type="EMBL" id="GAA0712104.1"/>
    </source>
</evidence>
<evidence type="ECO:0000313" key="2">
    <source>
        <dbReference type="Proteomes" id="UP001501758"/>
    </source>
</evidence>
<protein>
    <submittedName>
        <fullName evidence="1">Uncharacterized protein</fullName>
    </submittedName>
</protein>
<comment type="caution">
    <text evidence="1">The sequence shown here is derived from an EMBL/GenBank/DDBJ whole genome shotgun (WGS) entry which is preliminary data.</text>
</comment>